<dbReference type="GO" id="GO:0016651">
    <property type="term" value="F:oxidoreductase activity, acting on NAD(P)H"/>
    <property type="evidence" value="ECO:0007669"/>
    <property type="project" value="TreeGrafter"/>
</dbReference>
<dbReference type="PANTHER" id="PTHR48106:SF18">
    <property type="entry name" value="QUINONE OXIDOREDUCTASE PIG3"/>
    <property type="match status" value="1"/>
</dbReference>
<dbReference type="SUPFAM" id="SSF51735">
    <property type="entry name" value="NAD(P)-binding Rossmann-fold domains"/>
    <property type="match status" value="1"/>
</dbReference>
<sequence length="353" mass="38048">MAPSIPTTMNAVDIHGGKGGIDALYINDQTAVPKPTATQALVKVKAFGLNRMDLLQREGMYPLPPQAPSTLGVEFSGTIVSFGSSEHERGFKEGDAVFGLAYGGAYAEYIAVSTHMLLHKPDELSFEAAAGIPETWITATQALFMIGGLSDPIGSKTVQDKRVLWHAGASGVSLSGIQLCRAEGVKEVLVTTSSQDKIDFAKSYGADAGFSYKDASKPWDQAVLEHTGGEGVDLIIDFVGAPYFDGNLNAAALNGRIVSLGTMGGAKVDVPGGIDIGRFLRKRLRFEGSTLRARDEAYQGKLRDILAEHALPKFRDGSFRVPVEKVFDWKEVQEAHRMLERNVSMGKIICRVE</sequence>
<dbReference type="CDD" id="cd05276">
    <property type="entry name" value="p53_inducible_oxidoreductase"/>
    <property type="match status" value="1"/>
</dbReference>
<keyword evidence="1" id="KW-0521">NADP</keyword>
<name>W2RU03_CYPE1</name>
<dbReference type="RefSeq" id="XP_008718585.1">
    <property type="nucleotide sequence ID" value="XM_008720363.1"/>
</dbReference>
<dbReference type="InterPro" id="IPR013149">
    <property type="entry name" value="ADH-like_C"/>
</dbReference>
<dbReference type="InParanoid" id="W2RU03"/>
<dbReference type="GeneID" id="19973365"/>
<reference evidence="4 5" key="1">
    <citation type="submission" date="2013-03" db="EMBL/GenBank/DDBJ databases">
        <title>The Genome Sequence of Phialophora europaea CBS 101466.</title>
        <authorList>
            <consortium name="The Broad Institute Genomics Platform"/>
            <person name="Cuomo C."/>
            <person name="de Hoog S."/>
            <person name="Gorbushina A."/>
            <person name="Walker B."/>
            <person name="Young S.K."/>
            <person name="Zeng Q."/>
            <person name="Gargeya S."/>
            <person name="Fitzgerald M."/>
            <person name="Haas B."/>
            <person name="Abouelleil A."/>
            <person name="Allen A.W."/>
            <person name="Alvarado L."/>
            <person name="Arachchi H.M."/>
            <person name="Berlin A.M."/>
            <person name="Chapman S.B."/>
            <person name="Gainer-Dewar J."/>
            <person name="Goldberg J."/>
            <person name="Griggs A."/>
            <person name="Gujja S."/>
            <person name="Hansen M."/>
            <person name="Howarth C."/>
            <person name="Imamovic A."/>
            <person name="Ireland A."/>
            <person name="Larimer J."/>
            <person name="McCowan C."/>
            <person name="Murphy C."/>
            <person name="Pearson M."/>
            <person name="Poon T.W."/>
            <person name="Priest M."/>
            <person name="Roberts A."/>
            <person name="Saif S."/>
            <person name="Shea T."/>
            <person name="Sisk P."/>
            <person name="Sykes S."/>
            <person name="Wortman J."/>
            <person name="Nusbaum C."/>
            <person name="Birren B."/>
        </authorList>
    </citation>
    <scope>NUCLEOTIDE SEQUENCE [LARGE SCALE GENOMIC DNA]</scope>
    <source>
        <strain evidence="4 5">CBS 101466</strain>
    </source>
</reference>
<dbReference type="InterPro" id="IPR020843">
    <property type="entry name" value="ER"/>
</dbReference>
<dbReference type="InterPro" id="IPR011032">
    <property type="entry name" value="GroES-like_sf"/>
</dbReference>
<evidence type="ECO:0000256" key="1">
    <source>
        <dbReference type="ARBA" id="ARBA00022857"/>
    </source>
</evidence>
<dbReference type="Pfam" id="PF00107">
    <property type="entry name" value="ADH_zinc_N"/>
    <property type="match status" value="1"/>
</dbReference>
<dbReference type="SMART" id="SM00829">
    <property type="entry name" value="PKS_ER"/>
    <property type="match status" value="1"/>
</dbReference>
<dbReference type="InterPro" id="IPR013154">
    <property type="entry name" value="ADH-like_N"/>
</dbReference>
<dbReference type="Gene3D" id="3.40.50.720">
    <property type="entry name" value="NAD(P)-binding Rossmann-like Domain"/>
    <property type="match status" value="1"/>
</dbReference>
<dbReference type="eggNOG" id="KOG1198">
    <property type="taxonomic scope" value="Eukaryota"/>
</dbReference>
<dbReference type="Pfam" id="PF08240">
    <property type="entry name" value="ADH_N"/>
    <property type="match status" value="1"/>
</dbReference>
<proteinExistence type="predicted"/>
<evidence type="ECO:0000313" key="4">
    <source>
        <dbReference type="EMBL" id="ETN39800.1"/>
    </source>
</evidence>
<protein>
    <recommendedName>
        <fullName evidence="3">Enoyl reductase (ER) domain-containing protein</fullName>
    </recommendedName>
</protein>
<dbReference type="GO" id="GO:0070402">
    <property type="term" value="F:NADPH binding"/>
    <property type="evidence" value="ECO:0007669"/>
    <property type="project" value="TreeGrafter"/>
</dbReference>
<feature type="domain" description="Enoyl reductase (ER)" evidence="3">
    <location>
        <begin position="19"/>
        <end position="350"/>
    </location>
</feature>
<dbReference type="PANTHER" id="PTHR48106">
    <property type="entry name" value="QUINONE OXIDOREDUCTASE PIG3-RELATED"/>
    <property type="match status" value="1"/>
</dbReference>
<evidence type="ECO:0000259" key="3">
    <source>
        <dbReference type="SMART" id="SM00829"/>
    </source>
</evidence>
<dbReference type="OrthoDB" id="203908at2759"/>
<dbReference type="STRING" id="1220924.W2RU03"/>
<accession>W2RU03</accession>
<dbReference type="HOGENOM" id="CLU_026673_3_4_1"/>
<dbReference type="VEuPathDB" id="FungiDB:HMPREF1541_06026"/>
<dbReference type="AlphaFoldDB" id="W2RU03"/>
<keyword evidence="2" id="KW-0560">Oxidoreductase</keyword>
<evidence type="ECO:0000256" key="2">
    <source>
        <dbReference type="ARBA" id="ARBA00023002"/>
    </source>
</evidence>
<organism evidence="4 5">
    <name type="scientific">Cyphellophora europaea (strain CBS 101466)</name>
    <name type="common">Phialophora europaea</name>
    <dbReference type="NCBI Taxonomy" id="1220924"/>
    <lineage>
        <taxon>Eukaryota</taxon>
        <taxon>Fungi</taxon>
        <taxon>Dikarya</taxon>
        <taxon>Ascomycota</taxon>
        <taxon>Pezizomycotina</taxon>
        <taxon>Eurotiomycetes</taxon>
        <taxon>Chaetothyriomycetidae</taxon>
        <taxon>Chaetothyriales</taxon>
        <taxon>Cyphellophoraceae</taxon>
        <taxon>Cyphellophora</taxon>
    </lineage>
</organism>
<dbReference type="InterPro" id="IPR014189">
    <property type="entry name" value="Quinone_OxRdtase_PIG3"/>
</dbReference>
<gene>
    <name evidence="4" type="ORF">HMPREF1541_06026</name>
</gene>
<dbReference type="Proteomes" id="UP000030752">
    <property type="component" value="Unassembled WGS sequence"/>
</dbReference>
<keyword evidence="5" id="KW-1185">Reference proteome</keyword>
<dbReference type="SUPFAM" id="SSF50129">
    <property type="entry name" value="GroES-like"/>
    <property type="match status" value="1"/>
</dbReference>
<dbReference type="InterPro" id="IPR036291">
    <property type="entry name" value="NAD(P)-bd_dom_sf"/>
</dbReference>
<dbReference type="Gene3D" id="3.90.180.10">
    <property type="entry name" value="Medium-chain alcohol dehydrogenases, catalytic domain"/>
    <property type="match status" value="1"/>
</dbReference>
<dbReference type="EMBL" id="KB822721">
    <property type="protein sequence ID" value="ETN39800.1"/>
    <property type="molecule type" value="Genomic_DNA"/>
</dbReference>
<evidence type="ECO:0000313" key="5">
    <source>
        <dbReference type="Proteomes" id="UP000030752"/>
    </source>
</evidence>